<dbReference type="PANTHER" id="PTHR43391:SF26">
    <property type="entry name" value="BLL7251 PROTEIN"/>
    <property type="match status" value="1"/>
</dbReference>
<dbReference type="Pfam" id="PF00106">
    <property type="entry name" value="adh_short"/>
    <property type="match status" value="1"/>
</dbReference>
<dbReference type="PRINTS" id="PR00081">
    <property type="entry name" value="GDHRDH"/>
</dbReference>
<dbReference type="RefSeq" id="WP_380691657.1">
    <property type="nucleotide sequence ID" value="NZ_JBHRSS010000010.1"/>
</dbReference>
<reference evidence="4" key="1">
    <citation type="journal article" date="2019" name="Int. J. Syst. Evol. Microbiol.">
        <title>The Global Catalogue of Microorganisms (GCM) 10K type strain sequencing project: providing services to taxonomists for standard genome sequencing and annotation.</title>
        <authorList>
            <consortium name="The Broad Institute Genomics Platform"/>
            <consortium name="The Broad Institute Genome Sequencing Center for Infectious Disease"/>
            <person name="Wu L."/>
            <person name="Ma J."/>
        </authorList>
    </citation>
    <scope>NUCLEOTIDE SEQUENCE [LARGE SCALE GENOMIC DNA]</scope>
    <source>
        <strain evidence="4">KCTC 52640</strain>
    </source>
</reference>
<gene>
    <name evidence="3" type="ORF">ACFOSU_19575</name>
</gene>
<keyword evidence="2 3" id="KW-0560">Oxidoreductase</keyword>
<proteinExistence type="inferred from homology"/>
<name>A0ABV7EWZ7_9GAMM</name>
<dbReference type="EC" id="1.-.-.-" evidence="3"/>
<dbReference type="PANTHER" id="PTHR43391">
    <property type="entry name" value="RETINOL DEHYDROGENASE-RELATED"/>
    <property type="match status" value="1"/>
</dbReference>
<dbReference type="GO" id="GO:0016491">
    <property type="term" value="F:oxidoreductase activity"/>
    <property type="evidence" value="ECO:0007669"/>
    <property type="project" value="UniProtKB-KW"/>
</dbReference>
<dbReference type="SUPFAM" id="SSF51735">
    <property type="entry name" value="NAD(P)-binding Rossmann-fold domains"/>
    <property type="match status" value="1"/>
</dbReference>
<accession>A0ABV7EWZ7</accession>
<comment type="caution">
    <text evidence="3">The sequence shown here is derived from an EMBL/GenBank/DDBJ whole genome shotgun (WGS) entry which is preliminary data.</text>
</comment>
<evidence type="ECO:0000313" key="3">
    <source>
        <dbReference type="EMBL" id="MFC3106077.1"/>
    </source>
</evidence>
<evidence type="ECO:0000256" key="2">
    <source>
        <dbReference type="ARBA" id="ARBA00023002"/>
    </source>
</evidence>
<dbReference type="EMBL" id="JBHRSS010000010">
    <property type="protein sequence ID" value="MFC3106077.1"/>
    <property type="molecule type" value="Genomic_DNA"/>
</dbReference>
<evidence type="ECO:0000256" key="1">
    <source>
        <dbReference type="ARBA" id="ARBA00006484"/>
    </source>
</evidence>
<dbReference type="Proteomes" id="UP001595462">
    <property type="component" value="Unassembled WGS sequence"/>
</dbReference>
<sequence>MELKDKIVVITGAGSGIGRALAHRFHAEGARKLVLADINGDNVEKVAAEVDGIAKTVDVSREAEIVTLVETTEADIGPIDLFCSNAGISGACDLSRPSEDWQRVWEINVMSHVHAARALVPRMVARGGGYLLNTASAAGLLNQIGSAYYGVTKHASIGFGEWVALSHAHEGIKVSMLCPQAVRTAMTDNTGSGTAAASVDGMMEPEELADVVVEGLREETFLILPHPQVLEYMRRKTSDYDRWIGGMNRLHQKITG</sequence>
<dbReference type="InterPro" id="IPR020904">
    <property type="entry name" value="Sc_DH/Rdtase_CS"/>
</dbReference>
<dbReference type="CDD" id="cd05233">
    <property type="entry name" value="SDR_c"/>
    <property type="match status" value="1"/>
</dbReference>
<comment type="similarity">
    <text evidence="1">Belongs to the short-chain dehydrogenases/reductases (SDR) family.</text>
</comment>
<organism evidence="3 4">
    <name type="scientific">Salinisphaera aquimarina</name>
    <dbReference type="NCBI Taxonomy" id="2094031"/>
    <lineage>
        <taxon>Bacteria</taxon>
        <taxon>Pseudomonadati</taxon>
        <taxon>Pseudomonadota</taxon>
        <taxon>Gammaproteobacteria</taxon>
        <taxon>Salinisphaerales</taxon>
        <taxon>Salinisphaeraceae</taxon>
        <taxon>Salinisphaera</taxon>
    </lineage>
</organism>
<dbReference type="Gene3D" id="3.40.50.720">
    <property type="entry name" value="NAD(P)-binding Rossmann-like Domain"/>
    <property type="match status" value="1"/>
</dbReference>
<dbReference type="PROSITE" id="PS00061">
    <property type="entry name" value="ADH_SHORT"/>
    <property type="match status" value="1"/>
</dbReference>
<dbReference type="InterPro" id="IPR002347">
    <property type="entry name" value="SDR_fam"/>
</dbReference>
<keyword evidence="4" id="KW-1185">Reference proteome</keyword>
<evidence type="ECO:0000313" key="4">
    <source>
        <dbReference type="Proteomes" id="UP001595462"/>
    </source>
</evidence>
<dbReference type="InterPro" id="IPR036291">
    <property type="entry name" value="NAD(P)-bd_dom_sf"/>
</dbReference>
<protein>
    <submittedName>
        <fullName evidence="3">SDR family oxidoreductase</fullName>
        <ecNumber evidence="3">1.-.-.-</ecNumber>
    </submittedName>
</protein>